<gene>
    <name evidence="4" type="primary">Cadm1_0</name>
    <name evidence="3" type="synonym">Cadm1_1</name>
    <name evidence="4" type="ORF">CM83_28546</name>
    <name evidence="3" type="ORF">CM83_28549</name>
    <name evidence="6" type="ORF">g.70090</name>
</gene>
<protein>
    <submittedName>
        <fullName evidence="4">Cell adhesion molecule 1</fullName>
    </submittedName>
</protein>
<sequence length="269" mass="29473">MFHPSPLILALSAVLSGVLGLRNVSLVILPQAVERGLEAQLLCQYDLEGAPLYAVKWYRGVREFYRYSPNDNPPTKIFPYQGIHVDVSASNASQVVLSKVGFNLSGNLSCEVTTDAPSFSTALVSKELMVIELPKREITLHAEKERYDVGDVLRGNCTSAPSKPAAILSAFMNSIPVNKPETRVFPSGDGLQYTVLYLELRVEPAHMSNNGALILRCSAVVAHYKQTAELSLGPRTSEPVPERVTSPSQSTRMLPCHLVVIILTPFLLR</sequence>
<evidence type="ECO:0000313" key="3">
    <source>
        <dbReference type="EMBL" id="JAG30456.1"/>
    </source>
</evidence>
<feature type="chain" id="PRO_5015033959" evidence="1">
    <location>
        <begin position="21"/>
        <end position="269"/>
    </location>
</feature>
<evidence type="ECO:0000313" key="5">
    <source>
        <dbReference type="EMBL" id="JAG60299.1"/>
    </source>
</evidence>
<dbReference type="PANTHER" id="PTHR21261">
    <property type="entry name" value="BEAT PROTEIN"/>
    <property type="match status" value="1"/>
</dbReference>
<name>A0A0A9YBJ9_LYGHE</name>
<evidence type="ECO:0000256" key="1">
    <source>
        <dbReference type="SAM" id="SignalP"/>
    </source>
</evidence>
<dbReference type="FunFam" id="2.60.40.10:FF:000437">
    <property type="entry name" value="Beat-IIIc, isoform A"/>
    <property type="match status" value="1"/>
</dbReference>
<dbReference type="EMBL" id="GBHO01013147">
    <property type="protein sequence ID" value="JAG30457.1"/>
    <property type="molecule type" value="Transcribed_RNA"/>
</dbReference>
<dbReference type="PANTHER" id="PTHR21261:SF6">
    <property type="entry name" value="BEATEN PATH IIA-RELATED"/>
    <property type="match status" value="1"/>
</dbReference>
<proteinExistence type="predicted"/>
<evidence type="ECO:0000259" key="2">
    <source>
        <dbReference type="PROSITE" id="PS50835"/>
    </source>
</evidence>
<feature type="domain" description="Ig-like" evidence="2">
    <location>
        <begin position="6"/>
        <end position="120"/>
    </location>
</feature>
<keyword evidence="1" id="KW-0732">Signal</keyword>
<dbReference type="PROSITE" id="PS50835">
    <property type="entry name" value="IG_LIKE"/>
    <property type="match status" value="1"/>
</dbReference>
<reference evidence="4" key="1">
    <citation type="journal article" date="2014" name="PLoS ONE">
        <title>Transcriptome-Based Identification of ABC Transporters in the Western Tarnished Plant Bug Lygus hesperus.</title>
        <authorList>
            <person name="Hull J.J."/>
            <person name="Chaney K."/>
            <person name="Geib S.M."/>
            <person name="Fabrick J.A."/>
            <person name="Brent C.S."/>
            <person name="Walsh D."/>
            <person name="Lavine L.C."/>
        </authorList>
    </citation>
    <scope>NUCLEOTIDE SEQUENCE</scope>
</reference>
<dbReference type="EMBL" id="GDHC01002014">
    <property type="protein sequence ID" value="JAQ16615.1"/>
    <property type="molecule type" value="Transcribed_RNA"/>
</dbReference>
<reference evidence="5" key="3">
    <citation type="submission" date="2014-09" db="EMBL/GenBank/DDBJ databases">
        <authorList>
            <person name="Magalhaes I.L.F."/>
            <person name="Oliveira U."/>
            <person name="Santos F.R."/>
            <person name="Vidigal T.H.D.A."/>
            <person name="Brescovit A.D."/>
            <person name="Santos A.J."/>
        </authorList>
    </citation>
    <scope>NUCLEOTIDE SEQUENCE</scope>
</reference>
<accession>A0A0A9YBJ9</accession>
<reference evidence="6" key="4">
    <citation type="journal article" date="2016" name="Gigascience">
        <title>De novo construction of an expanded transcriptome assembly for the western tarnished plant bug, Lygus hesperus.</title>
        <authorList>
            <person name="Tassone E.E."/>
            <person name="Geib S.M."/>
            <person name="Hall B."/>
            <person name="Fabrick J.A."/>
            <person name="Brent C.S."/>
            <person name="Hull J.J."/>
        </authorList>
    </citation>
    <scope>NUCLEOTIDE SEQUENCE</scope>
</reference>
<dbReference type="EMBL" id="GBHO01013148">
    <property type="protein sequence ID" value="JAG30456.1"/>
    <property type="molecule type" value="Transcribed_RNA"/>
</dbReference>
<evidence type="ECO:0000313" key="6">
    <source>
        <dbReference type="EMBL" id="JAQ16615.1"/>
    </source>
</evidence>
<feature type="signal peptide" evidence="1">
    <location>
        <begin position="1"/>
        <end position="20"/>
    </location>
</feature>
<reference evidence="4" key="2">
    <citation type="submission" date="2014-07" db="EMBL/GenBank/DDBJ databases">
        <authorList>
            <person name="Hull J."/>
        </authorList>
    </citation>
    <scope>NUCLEOTIDE SEQUENCE</scope>
</reference>
<organism evidence="4">
    <name type="scientific">Lygus hesperus</name>
    <name type="common">Western plant bug</name>
    <dbReference type="NCBI Taxonomy" id="30085"/>
    <lineage>
        <taxon>Eukaryota</taxon>
        <taxon>Metazoa</taxon>
        <taxon>Ecdysozoa</taxon>
        <taxon>Arthropoda</taxon>
        <taxon>Hexapoda</taxon>
        <taxon>Insecta</taxon>
        <taxon>Pterygota</taxon>
        <taxon>Neoptera</taxon>
        <taxon>Paraneoptera</taxon>
        <taxon>Hemiptera</taxon>
        <taxon>Heteroptera</taxon>
        <taxon>Panheteroptera</taxon>
        <taxon>Cimicomorpha</taxon>
        <taxon>Miridae</taxon>
        <taxon>Mirini</taxon>
        <taxon>Lygus</taxon>
    </lineage>
</organism>
<dbReference type="InterPro" id="IPR007110">
    <property type="entry name" value="Ig-like_dom"/>
</dbReference>
<evidence type="ECO:0000313" key="4">
    <source>
        <dbReference type="EMBL" id="JAG30457.1"/>
    </source>
</evidence>
<dbReference type="EMBL" id="GBRD01005522">
    <property type="protein sequence ID" value="JAG60299.1"/>
    <property type="molecule type" value="Transcribed_RNA"/>
</dbReference>
<dbReference type="AlphaFoldDB" id="A0A0A9YBJ9"/>